<dbReference type="InterPro" id="IPR027413">
    <property type="entry name" value="GROEL-like_equatorial_sf"/>
</dbReference>
<dbReference type="Gene3D" id="3.30.260.10">
    <property type="entry name" value="TCP-1-like chaperonin intermediate domain"/>
    <property type="match status" value="1"/>
</dbReference>
<evidence type="ECO:0000256" key="2">
    <source>
        <dbReference type="ARBA" id="ARBA00023186"/>
    </source>
</evidence>
<dbReference type="Pfam" id="PF00118">
    <property type="entry name" value="Cpn60_TCP1"/>
    <property type="match status" value="1"/>
</dbReference>
<dbReference type="AlphaFoldDB" id="A0A9P8PVP4"/>
<dbReference type="GO" id="GO:0042026">
    <property type="term" value="P:protein refolding"/>
    <property type="evidence" value="ECO:0007669"/>
    <property type="project" value="InterPro"/>
</dbReference>
<gene>
    <name evidence="4" type="ORF">WICMUC_001192</name>
</gene>
<dbReference type="PANTHER" id="PTHR45633">
    <property type="entry name" value="60 KDA HEAT SHOCK PROTEIN, MITOCHONDRIAL"/>
    <property type="match status" value="1"/>
</dbReference>
<evidence type="ECO:0000256" key="1">
    <source>
        <dbReference type="ARBA" id="ARBA00006607"/>
    </source>
</evidence>
<dbReference type="GO" id="GO:0140662">
    <property type="term" value="F:ATP-dependent protein folding chaperone"/>
    <property type="evidence" value="ECO:0007669"/>
    <property type="project" value="InterPro"/>
</dbReference>
<proteinExistence type="inferred from homology"/>
<dbReference type="InterPro" id="IPR027410">
    <property type="entry name" value="TCP-1-like_intermed_sf"/>
</dbReference>
<sequence>MLKASTIFKRGIKTIHKEIKFRDDARLSILKGASKLYNAVSITLGPKGRNVLMEQKYNFPKITKDGYSIAQEIYTRDRFENMGIQLMKDIITKTNLQSGDGTTTTTVLSYEILKHSLKKVSVGCNPIEIRKGIEIGVQKVLEFLEAKKTNIEKSRNDEELKNIATISCNGDTELGNLIYESIKTVGENGIVTIEENTKFTNELVLKSGLRFDKGYFHENFANNDIKTKKVELFKPLILLHRGSLISAQQILPALHYAKTQQRSLLIITDDLEGDAFAIASLNKLQRQVQLCVIKSPGFADYRFDNLNDLEILTNSTIVNSEIDEIASSAEPHFFGKDGVDSVIITNDETIIINDSSKINKDSLKRRIEEVEAALKKPNISIGDKDHLKQRLLNLSIDLNSTATIKVGGGSKFEIKEKKDRLDDALNSTYSALENGVLPGGGIALFKASHYLAELDRSDYTFDTQVGIKIVQDSIKSPCLKIIQNANFSNELSIITKLSKHNNDFNKGVNIATGETGVDMIRNGVIDPYNTIKYSLTNAASITSLLATSQVAITSVLGEKEGFD</sequence>
<dbReference type="InterPro" id="IPR001844">
    <property type="entry name" value="Cpn60/GroEL"/>
</dbReference>
<dbReference type="GO" id="GO:0051082">
    <property type="term" value="F:unfolded protein binding"/>
    <property type="evidence" value="ECO:0007669"/>
    <property type="project" value="UniProtKB-ARBA"/>
</dbReference>
<dbReference type="Gene3D" id="1.10.560.10">
    <property type="entry name" value="GroEL-like equatorial domain"/>
    <property type="match status" value="1"/>
</dbReference>
<dbReference type="FunFam" id="3.50.7.10:FF:000001">
    <property type="entry name" value="60 kDa chaperonin"/>
    <property type="match status" value="1"/>
</dbReference>
<dbReference type="PRINTS" id="PR00298">
    <property type="entry name" value="CHAPERONIN60"/>
</dbReference>
<name>A0A9P8PVP4_9ASCO</name>
<dbReference type="OrthoDB" id="1733909at2759"/>
<dbReference type="SUPFAM" id="SSF52029">
    <property type="entry name" value="GroEL apical domain-like"/>
    <property type="match status" value="1"/>
</dbReference>
<dbReference type="SUPFAM" id="SSF48592">
    <property type="entry name" value="GroEL equatorial domain-like"/>
    <property type="match status" value="1"/>
</dbReference>
<evidence type="ECO:0000313" key="4">
    <source>
        <dbReference type="EMBL" id="KAH3679181.1"/>
    </source>
</evidence>
<dbReference type="InterPro" id="IPR002423">
    <property type="entry name" value="Cpn60/GroEL/TCP-1"/>
</dbReference>
<evidence type="ECO:0000256" key="3">
    <source>
        <dbReference type="RuleBase" id="RU000418"/>
    </source>
</evidence>
<dbReference type="GO" id="GO:0005524">
    <property type="term" value="F:ATP binding"/>
    <property type="evidence" value="ECO:0007669"/>
    <property type="project" value="InterPro"/>
</dbReference>
<dbReference type="NCBIfam" id="NF000592">
    <property type="entry name" value="PRK00013.1"/>
    <property type="match status" value="1"/>
</dbReference>
<organism evidence="4 5">
    <name type="scientific">Wickerhamomyces mucosus</name>
    <dbReference type="NCBI Taxonomy" id="1378264"/>
    <lineage>
        <taxon>Eukaryota</taxon>
        <taxon>Fungi</taxon>
        <taxon>Dikarya</taxon>
        <taxon>Ascomycota</taxon>
        <taxon>Saccharomycotina</taxon>
        <taxon>Saccharomycetes</taxon>
        <taxon>Phaffomycetales</taxon>
        <taxon>Wickerhamomycetaceae</taxon>
        <taxon>Wickerhamomyces</taxon>
    </lineage>
</organism>
<dbReference type="InterPro" id="IPR027409">
    <property type="entry name" value="GroEL-like_apical_dom_sf"/>
</dbReference>
<dbReference type="GO" id="GO:0005737">
    <property type="term" value="C:cytoplasm"/>
    <property type="evidence" value="ECO:0007669"/>
    <property type="project" value="UniProtKB-ARBA"/>
</dbReference>
<dbReference type="Gene3D" id="3.50.7.10">
    <property type="entry name" value="GroEL"/>
    <property type="match status" value="1"/>
</dbReference>
<comment type="similarity">
    <text evidence="1 3">Belongs to the chaperonin (HSP60) family.</text>
</comment>
<dbReference type="Proteomes" id="UP000769528">
    <property type="component" value="Unassembled WGS sequence"/>
</dbReference>
<dbReference type="NCBIfam" id="NF009487">
    <property type="entry name" value="PRK12849.1"/>
    <property type="match status" value="1"/>
</dbReference>
<dbReference type="SUPFAM" id="SSF54849">
    <property type="entry name" value="GroEL-intermediate domain like"/>
    <property type="match status" value="2"/>
</dbReference>
<reference evidence="4" key="1">
    <citation type="journal article" date="2021" name="Open Biol.">
        <title>Shared evolutionary footprints suggest mitochondrial oxidative damage underlies multiple complex I losses in fungi.</title>
        <authorList>
            <person name="Schikora-Tamarit M.A."/>
            <person name="Marcet-Houben M."/>
            <person name="Nosek J."/>
            <person name="Gabaldon T."/>
        </authorList>
    </citation>
    <scope>NUCLEOTIDE SEQUENCE</scope>
    <source>
        <strain evidence="4">CBS6341</strain>
    </source>
</reference>
<reference evidence="4" key="2">
    <citation type="submission" date="2021-01" db="EMBL/GenBank/DDBJ databases">
        <authorList>
            <person name="Schikora-Tamarit M.A."/>
        </authorList>
    </citation>
    <scope>NUCLEOTIDE SEQUENCE</scope>
    <source>
        <strain evidence="4">CBS6341</strain>
    </source>
</reference>
<accession>A0A9P8PVP4</accession>
<keyword evidence="2" id="KW-0143">Chaperone</keyword>
<dbReference type="EMBL" id="JAEUBF010000389">
    <property type="protein sequence ID" value="KAH3679181.1"/>
    <property type="molecule type" value="Genomic_DNA"/>
</dbReference>
<keyword evidence="5" id="KW-1185">Reference proteome</keyword>
<evidence type="ECO:0000313" key="5">
    <source>
        <dbReference type="Proteomes" id="UP000769528"/>
    </source>
</evidence>
<protein>
    <submittedName>
        <fullName evidence="4">Uncharacterized protein</fullName>
    </submittedName>
</protein>
<comment type="caution">
    <text evidence="4">The sequence shown here is derived from an EMBL/GenBank/DDBJ whole genome shotgun (WGS) entry which is preliminary data.</text>
</comment>